<keyword evidence="3 12" id="KW-1134">Transmembrane beta strand</keyword>
<feature type="domain" description="TonB-dependent receptor plug" evidence="17">
    <location>
        <begin position="48"/>
        <end position="153"/>
    </location>
</feature>
<evidence type="ECO:0000256" key="15">
    <source>
        <dbReference type="SAM" id="SignalP"/>
    </source>
</evidence>
<evidence type="ECO:0000256" key="10">
    <source>
        <dbReference type="ARBA" id="ARBA00023136"/>
    </source>
</evidence>
<dbReference type="Proteomes" id="UP000606935">
    <property type="component" value="Unassembled WGS sequence"/>
</dbReference>
<dbReference type="InterPro" id="IPR010917">
    <property type="entry name" value="TonB_rcpt_CS"/>
</dbReference>
<keyword evidence="6 15" id="KW-0732">Signal</keyword>
<keyword evidence="5 12" id="KW-0812">Transmembrane</keyword>
<organism evidence="18 19">
    <name type="scientific">Bowmanella pacifica</name>
    <dbReference type="NCBI Taxonomy" id="502051"/>
    <lineage>
        <taxon>Bacteria</taxon>
        <taxon>Pseudomonadati</taxon>
        <taxon>Pseudomonadota</taxon>
        <taxon>Gammaproteobacteria</taxon>
        <taxon>Alteromonadales</taxon>
        <taxon>Alteromonadaceae</taxon>
        <taxon>Bowmanella</taxon>
    </lineage>
</organism>
<evidence type="ECO:0000256" key="1">
    <source>
        <dbReference type="ARBA" id="ARBA00004571"/>
    </source>
</evidence>
<feature type="short sequence motif" description="TonB C-terminal box" evidence="13">
    <location>
        <begin position="758"/>
        <end position="775"/>
    </location>
</feature>
<feature type="domain" description="TonB-dependent receptor-like beta-barrel" evidence="16">
    <location>
        <begin position="237"/>
        <end position="737"/>
    </location>
</feature>
<evidence type="ECO:0000256" key="11">
    <source>
        <dbReference type="ARBA" id="ARBA00023237"/>
    </source>
</evidence>
<proteinExistence type="inferred from homology"/>
<sequence>MHLNPKLSALALSTSLALAPAWAQEASPADDGGLEVIMVSAQKRSQSVKDVPISITAIPAQKLIDNNLSTAEQLSSSIANFSVGQTGQGFAINMRGLGSGSNQGFEQTVGTYVDGIYRGRAQLMRSSFLDVERIEVLRGPQSTLFGKNTTAGALNILTAKPTDDLRGYLHGAYEIDNGYSLEGAVGNALSDNVQGRVALKLINEDGFLHNSLMGRDEVARNSLLGRVSLAWQPADDIDVLLRYQFDREDSDGVRNAQPVAESIYLNGGAQLPDYFGDPRQYVLDDVTQKGLRELGEDEGTDYQADHLTLDVQWQLGDLSLTSVTGWQRYDLALTSDGDDSPVPLVYRQYNDEEYRQLSQELRLTSDWQGAFNFIAGAYYQDTELDFAEAYRIYPLNALGPRDYQNDSDTWALFSQLDYSFNEHWQATLGLRYSQEDKQASRTLTLVELSSGEVIAEQDIVNVPDMLQAMGLPAQLPPEMYLGILASELQLEQHAVSGERTEKAFSPALNIKYKFDGGMLYGAVSTGTKAGGFDARANVAKDWEFEDESVLAYELGAKLTLDDGAADLNLALFNMAFEDLQTSTFDGTAGFFVENGGKSTSRGVELDGRWQFADNWRLSGNLAWLDFSWDEFKGAKCFYSLMYSPDNVEADGQSCDMSGKTGAFAPKWSGSLDLDYLMEVGDGLELKVNLQTQFKSMHYTNYDLNPYTAQSGYGKLNLRVALADYANGWSVALLGKNLTDKNTINYSTDMSFGPVGMYSVYTEQGRSVTLQFGYQF</sequence>
<feature type="signal peptide" evidence="15">
    <location>
        <begin position="1"/>
        <end position="23"/>
    </location>
</feature>
<keyword evidence="10 12" id="KW-0472">Membrane</keyword>
<keyword evidence="19" id="KW-1185">Reference proteome</keyword>
<keyword evidence="7" id="KW-0408">Iron</keyword>
<dbReference type="Gene3D" id="2.40.170.20">
    <property type="entry name" value="TonB-dependent receptor, beta-barrel domain"/>
    <property type="match status" value="1"/>
</dbReference>
<dbReference type="Pfam" id="PF07715">
    <property type="entry name" value="Plug"/>
    <property type="match status" value="1"/>
</dbReference>
<evidence type="ECO:0000256" key="8">
    <source>
        <dbReference type="ARBA" id="ARBA00023065"/>
    </source>
</evidence>
<evidence type="ECO:0000256" key="7">
    <source>
        <dbReference type="ARBA" id="ARBA00023004"/>
    </source>
</evidence>
<evidence type="ECO:0000256" key="9">
    <source>
        <dbReference type="ARBA" id="ARBA00023077"/>
    </source>
</evidence>
<gene>
    <name evidence="18" type="primary">fyuA</name>
    <name evidence="18" type="ORF">GCM10010982_05900</name>
</gene>
<dbReference type="PROSITE" id="PS01156">
    <property type="entry name" value="TONB_DEPENDENT_REC_2"/>
    <property type="match status" value="1"/>
</dbReference>
<feature type="chain" id="PRO_5037010745" evidence="15">
    <location>
        <begin position="24"/>
        <end position="775"/>
    </location>
</feature>
<dbReference type="GO" id="GO:0006826">
    <property type="term" value="P:iron ion transport"/>
    <property type="evidence" value="ECO:0007669"/>
    <property type="project" value="UniProtKB-KW"/>
</dbReference>
<dbReference type="PANTHER" id="PTHR32552">
    <property type="entry name" value="FERRICHROME IRON RECEPTOR-RELATED"/>
    <property type="match status" value="1"/>
</dbReference>
<keyword evidence="2 12" id="KW-0813">Transport</keyword>
<dbReference type="InterPro" id="IPR012910">
    <property type="entry name" value="Plug_dom"/>
</dbReference>
<keyword evidence="11 12" id="KW-0998">Cell outer membrane</keyword>
<evidence type="ECO:0000259" key="16">
    <source>
        <dbReference type="Pfam" id="PF00593"/>
    </source>
</evidence>
<comment type="similarity">
    <text evidence="12 14">Belongs to the TonB-dependent receptor family.</text>
</comment>
<reference evidence="18" key="1">
    <citation type="journal article" date="2014" name="Int. J. Syst. Evol. Microbiol.">
        <title>Complete genome sequence of Corynebacterium casei LMG S-19264T (=DSM 44701T), isolated from a smear-ripened cheese.</title>
        <authorList>
            <consortium name="US DOE Joint Genome Institute (JGI-PGF)"/>
            <person name="Walter F."/>
            <person name="Albersmeier A."/>
            <person name="Kalinowski J."/>
            <person name="Ruckert C."/>
        </authorList>
    </citation>
    <scope>NUCLEOTIDE SEQUENCE</scope>
    <source>
        <strain evidence="18">CGMCC 1.7086</strain>
    </source>
</reference>
<dbReference type="Pfam" id="PF00593">
    <property type="entry name" value="TonB_dep_Rec_b-barrel"/>
    <property type="match status" value="1"/>
</dbReference>
<name>A0A917YS78_9ALTE</name>
<dbReference type="RefSeq" id="WP_188690043.1">
    <property type="nucleotide sequence ID" value="NZ_BMLS01000001.1"/>
</dbReference>
<dbReference type="PROSITE" id="PS52016">
    <property type="entry name" value="TONB_DEPENDENT_REC_3"/>
    <property type="match status" value="1"/>
</dbReference>
<evidence type="ECO:0000256" key="3">
    <source>
        <dbReference type="ARBA" id="ARBA00022452"/>
    </source>
</evidence>
<evidence type="ECO:0000256" key="13">
    <source>
        <dbReference type="PROSITE-ProRule" id="PRU10144"/>
    </source>
</evidence>
<evidence type="ECO:0000256" key="2">
    <source>
        <dbReference type="ARBA" id="ARBA00022448"/>
    </source>
</evidence>
<dbReference type="PANTHER" id="PTHR32552:SF81">
    <property type="entry name" value="TONB-DEPENDENT OUTER MEMBRANE RECEPTOR"/>
    <property type="match status" value="1"/>
</dbReference>
<evidence type="ECO:0000256" key="12">
    <source>
        <dbReference type="PROSITE-ProRule" id="PRU01360"/>
    </source>
</evidence>
<dbReference type="InterPro" id="IPR000531">
    <property type="entry name" value="Beta-barrel_TonB"/>
</dbReference>
<keyword evidence="18" id="KW-0675">Receptor</keyword>
<keyword evidence="4" id="KW-0410">Iron transport</keyword>
<reference evidence="18" key="2">
    <citation type="submission" date="2020-09" db="EMBL/GenBank/DDBJ databases">
        <authorList>
            <person name="Sun Q."/>
            <person name="Zhou Y."/>
        </authorList>
    </citation>
    <scope>NUCLEOTIDE SEQUENCE</scope>
    <source>
        <strain evidence="18">CGMCC 1.7086</strain>
    </source>
</reference>
<evidence type="ECO:0000259" key="17">
    <source>
        <dbReference type="Pfam" id="PF07715"/>
    </source>
</evidence>
<keyword evidence="9 14" id="KW-0798">TonB box</keyword>
<dbReference type="EMBL" id="BMLS01000001">
    <property type="protein sequence ID" value="GGO65042.1"/>
    <property type="molecule type" value="Genomic_DNA"/>
</dbReference>
<dbReference type="AlphaFoldDB" id="A0A917YS78"/>
<evidence type="ECO:0000256" key="14">
    <source>
        <dbReference type="RuleBase" id="RU003357"/>
    </source>
</evidence>
<dbReference type="GO" id="GO:0009279">
    <property type="term" value="C:cell outer membrane"/>
    <property type="evidence" value="ECO:0007669"/>
    <property type="project" value="UniProtKB-SubCell"/>
</dbReference>
<protein>
    <submittedName>
        <fullName evidence="18">TonB-dependent receptor</fullName>
    </submittedName>
</protein>
<comment type="caution">
    <text evidence="18">The sequence shown here is derived from an EMBL/GenBank/DDBJ whole genome shotgun (WGS) entry which is preliminary data.</text>
</comment>
<evidence type="ECO:0000313" key="19">
    <source>
        <dbReference type="Proteomes" id="UP000606935"/>
    </source>
</evidence>
<evidence type="ECO:0000313" key="18">
    <source>
        <dbReference type="EMBL" id="GGO65042.1"/>
    </source>
</evidence>
<dbReference type="SUPFAM" id="SSF56935">
    <property type="entry name" value="Porins"/>
    <property type="match status" value="1"/>
</dbReference>
<dbReference type="InterPro" id="IPR039426">
    <property type="entry name" value="TonB-dep_rcpt-like"/>
</dbReference>
<evidence type="ECO:0000256" key="5">
    <source>
        <dbReference type="ARBA" id="ARBA00022692"/>
    </source>
</evidence>
<comment type="subcellular location">
    <subcellularLocation>
        <location evidence="1 12">Cell outer membrane</location>
        <topology evidence="1 12">Multi-pass membrane protein</topology>
    </subcellularLocation>
</comment>
<dbReference type="InterPro" id="IPR036942">
    <property type="entry name" value="Beta-barrel_TonB_sf"/>
</dbReference>
<accession>A0A917YS78</accession>
<evidence type="ECO:0000256" key="4">
    <source>
        <dbReference type="ARBA" id="ARBA00022496"/>
    </source>
</evidence>
<evidence type="ECO:0000256" key="6">
    <source>
        <dbReference type="ARBA" id="ARBA00022729"/>
    </source>
</evidence>
<keyword evidence="8" id="KW-0406">Ion transport</keyword>